<keyword evidence="4" id="KW-0804">Transcription</keyword>
<dbReference type="InterPro" id="IPR048387">
    <property type="entry name" value="TBX2_3_RD"/>
</dbReference>
<dbReference type="InterPro" id="IPR018186">
    <property type="entry name" value="TF_T-box_CS"/>
</dbReference>
<dbReference type="PROSITE" id="PS50252">
    <property type="entry name" value="TBOX_3"/>
    <property type="match status" value="1"/>
</dbReference>
<dbReference type="CDD" id="cd20188">
    <property type="entry name" value="T-box_TBX2_3-like"/>
    <property type="match status" value="1"/>
</dbReference>
<dbReference type="PRINTS" id="PR00938">
    <property type="entry name" value="BRACHYURY"/>
</dbReference>
<protein>
    <submittedName>
        <fullName evidence="8">T-box transcription factor TBX3</fullName>
    </submittedName>
</protein>
<dbReference type="Pfam" id="PF20627">
    <property type="entry name" value="TBX2-3_RD"/>
    <property type="match status" value="1"/>
</dbReference>
<proteinExistence type="predicted"/>
<dbReference type="GO" id="GO:0000785">
    <property type="term" value="C:chromatin"/>
    <property type="evidence" value="ECO:0007669"/>
    <property type="project" value="TreeGrafter"/>
</dbReference>
<dbReference type="GO" id="GO:0045893">
    <property type="term" value="P:positive regulation of DNA-templated transcription"/>
    <property type="evidence" value="ECO:0007669"/>
    <property type="project" value="InterPro"/>
</dbReference>
<dbReference type="PROSITE" id="PS01264">
    <property type="entry name" value="TBOX_2"/>
    <property type="match status" value="1"/>
</dbReference>
<evidence type="ECO:0000256" key="2">
    <source>
        <dbReference type="ARBA" id="ARBA00023015"/>
    </source>
</evidence>
<dbReference type="InterPro" id="IPR008967">
    <property type="entry name" value="p53-like_TF_DNA-bd_sf"/>
</dbReference>
<dbReference type="GO" id="GO:0000978">
    <property type="term" value="F:RNA polymerase II cis-regulatory region sequence-specific DNA binding"/>
    <property type="evidence" value="ECO:0007669"/>
    <property type="project" value="InterPro"/>
</dbReference>
<sequence>MRSFSGLCVPDEVPQVFPSRVRDVALHGTILAGPSLLSAIALSSRGSSDPSLNASTEPMIHRSAEEQSLSSCRLPEILEREEMSEDEPKLYLEASDLWRQFHKCGTEMVITKSGRRMFPPLKARCTGMERRAKYILLMDIVTADDCRYKFHNSRWMVAGKADPEMPKRMYIHPDSPATGEQWMSKVVNFHKLKLTNNISDKHGFTILNSMHKYQPRFHIVKANDMLKLPYSTFRTYVFSETEFIAVTAYQNDKDPCIPNSLLQSTQVNTWNSCATMDRAASCGPNLAAPVRTPGMPGFPISLQQHPLVQDLVTLSHFRGFLFYPYSNFSAASAQYLIPPVQSRVDFRAYPSVHSRDYFTPPIISSSVPLVGGAGLKYLTPDLLMLHKTDQENKVTIDSTQDDSQTG</sequence>
<evidence type="ECO:0000313" key="8">
    <source>
        <dbReference type="EMBL" id="KAE8291565.1"/>
    </source>
</evidence>
<dbReference type="GO" id="GO:0005634">
    <property type="term" value="C:nucleus"/>
    <property type="evidence" value="ECO:0007669"/>
    <property type="project" value="UniProtKB-SubCell"/>
</dbReference>
<keyword evidence="3 6" id="KW-0238">DNA-binding</keyword>
<keyword evidence="5 6" id="KW-0539">Nucleus</keyword>
<name>A0A6G0IJ73_LARCR</name>
<keyword evidence="2" id="KW-0805">Transcription regulation</keyword>
<dbReference type="Proteomes" id="UP000424527">
    <property type="component" value="Unassembled WGS sequence"/>
</dbReference>
<dbReference type="PANTHER" id="PTHR11267:SF91">
    <property type="entry name" value="T-BOX TRANSCRIPTION FACTOR TBX3"/>
    <property type="match status" value="1"/>
</dbReference>
<evidence type="ECO:0000256" key="1">
    <source>
        <dbReference type="ARBA" id="ARBA00004123"/>
    </source>
</evidence>
<dbReference type="InterPro" id="IPR002070">
    <property type="entry name" value="TF_Brachyury"/>
</dbReference>
<comment type="caution">
    <text evidence="8">The sequence shown here is derived from an EMBL/GenBank/DDBJ whole genome shotgun (WGS) entry which is preliminary data.</text>
</comment>
<organism evidence="8 9">
    <name type="scientific">Larimichthys crocea</name>
    <name type="common">Large yellow croaker</name>
    <name type="synonym">Pseudosciaena crocea</name>
    <dbReference type="NCBI Taxonomy" id="215358"/>
    <lineage>
        <taxon>Eukaryota</taxon>
        <taxon>Metazoa</taxon>
        <taxon>Chordata</taxon>
        <taxon>Craniata</taxon>
        <taxon>Vertebrata</taxon>
        <taxon>Euteleostomi</taxon>
        <taxon>Actinopterygii</taxon>
        <taxon>Neopterygii</taxon>
        <taxon>Teleostei</taxon>
        <taxon>Neoteleostei</taxon>
        <taxon>Acanthomorphata</taxon>
        <taxon>Eupercaria</taxon>
        <taxon>Sciaenidae</taxon>
        <taxon>Larimichthys</taxon>
    </lineage>
</organism>
<evidence type="ECO:0000259" key="7">
    <source>
        <dbReference type="PROSITE" id="PS50252"/>
    </source>
</evidence>
<dbReference type="GO" id="GO:0001708">
    <property type="term" value="P:cell fate specification"/>
    <property type="evidence" value="ECO:0007669"/>
    <property type="project" value="TreeGrafter"/>
</dbReference>
<comment type="caution">
    <text evidence="6">Lacks conserved residue(s) required for the propagation of feature annotation.</text>
</comment>
<dbReference type="FunFam" id="2.60.40.820:FF:000016">
    <property type="entry name" value="T-box transcription factor TBX2-A"/>
    <property type="match status" value="1"/>
</dbReference>
<dbReference type="PRINTS" id="PR00937">
    <property type="entry name" value="TBOX"/>
</dbReference>
<evidence type="ECO:0000256" key="6">
    <source>
        <dbReference type="PROSITE-ProRule" id="PRU00201"/>
    </source>
</evidence>
<dbReference type="PANTHER" id="PTHR11267">
    <property type="entry name" value="T-BOX PROTEIN-RELATED"/>
    <property type="match status" value="1"/>
</dbReference>
<dbReference type="EMBL" id="REGW02000009">
    <property type="protein sequence ID" value="KAE8291565.1"/>
    <property type="molecule type" value="Genomic_DNA"/>
</dbReference>
<dbReference type="PROSITE" id="PS01283">
    <property type="entry name" value="TBOX_1"/>
    <property type="match status" value="1"/>
</dbReference>
<evidence type="ECO:0000313" key="9">
    <source>
        <dbReference type="Proteomes" id="UP000424527"/>
    </source>
</evidence>
<comment type="subcellular location">
    <subcellularLocation>
        <location evidence="1 6">Nucleus</location>
    </subcellularLocation>
</comment>
<dbReference type="Pfam" id="PF00907">
    <property type="entry name" value="T-box"/>
    <property type="match status" value="1"/>
</dbReference>
<dbReference type="InterPro" id="IPR046360">
    <property type="entry name" value="T-box_DNA-bd"/>
</dbReference>
<evidence type="ECO:0000256" key="4">
    <source>
        <dbReference type="ARBA" id="ARBA00023163"/>
    </source>
</evidence>
<dbReference type="InterPro" id="IPR001699">
    <property type="entry name" value="TF_T-box"/>
</dbReference>
<dbReference type="InterPro" id="IPR036960">
    <property type="entry name" value="T-box_sf"/>
</dbReference>
<keyword evidence="9" id="KW-1185">Reference proteome</keyword>
<evidence type="ECO:0000256" key="3">
    <source>
        <dbReference type="ARBA" id="ARBA00023125"/>
    </source>
</evidence>
<dbReference type="SMART" id="SM00425">
    <property type="entry name" value="TBOX"/>
    <property type="match status" value="1"/>
</dbReference>
<feature type="domain" description="T-box" evidence="7">
    <location>
        <begin position="92"/>
        <end position="253"/>
    </location>
</feature>
<reference evidence="8 9" key="1">
    <citation type="submission" date="2019-07" db="EMBL/GenBank/DDBJ databases">
        <title>Chromosome genome assembly for large yellow croaker.</title>
        <authorList>
            <person name="Xiao S."/>
        </authorList>
    </citation>
    <scope>NUCLEOTIDE SEQUENCE [LARGE SCALE GENOMIC DNA]</scope>
    <source>
        <strain evidence="8">JMULYC20181020</strain>
        <tissue evidence="8">Muscle</tissue>
    </source>
</reference>
<gene>
    <name evidence="8" type="ORF">D5F01_LYC08919</name>
</gene>
<dbReference type="GO" id="GO:0000981">
    <property type="term" value="F:DNA-binding transcription factor activity, RNA polymerase II-specific"/>
    <property type="evidence" value="ECO:0007669"/>
    <property type="project" value="TreeGrafter"/>
</dbReference>
<dbReference type="AlphaFoldDB" id="A0A6G0IJ73"/>
<accession>A0A6G0IJ73</accession>
<dbReference type="Gene3D" id="2.60.40.820">
    <property type="entry name" value="Transcription factor, T-box"/>
    <property type="match status" value="1"/>
</dbReference>
<dbReference type="SUPFAM" id="SSF49417">
    <property type="entry name" value="p53-like transcription factors"/>
    <property type="match status" value="1"/>
</dbReference>
<evidence type="ECO:0000256" key="5">
    <source>
        <dbReference type="ARBA" id="ARBA00023242"/>
    </source>
</evidence>